<keyword evidence="4 8" id="KW-0808">Transferase</keyword>
<dbReference type="PANTHER" id="PTHR43586">
    <property type="entry name" value="CYSTEINE DESULFURASE"/>
    <property type="match status" value="1"/>
</dbReference>
<dbReference type="PANTHER" id="PTHR43586:SF8">
    <property type="entry name" value="CYSTEINE DESULFURASE 1, CHLOROPLASTIC"/>
    <property type="match status" value="1"/>
</dbReference>
<evidence type="ECO:0000259" key="9">
    <source>
        <dbReference type="Pfam" id="PF00266"/>
    </source>
</evidence>
<dbReference type="GO" id="GO:0031071">
    <property type="term" value="F:cysteine desulfurase activity"/>
    <property type="evidence" value="ECO:0007669"/>
    <property type="project" value="UniProtKB-UniRule"/>
</dbReference>
<comment type="similarity">
    <text evidence="2 8">Belongs to the class-V pyridoxal-phosphate-dependent aminotransferase family. Csd subfamily.</text>
</comment>
<dbReference type="GO" id="GO:0006534">
    <property type="term" value="P:cysteine metabolic process"/>
    <property type="evidence" value="ECO:0007669"/>
    <property type="project" value="UniProtKB-UniRule"/>
</dbReference>
<dbReference type="PIRSF" id="PIRSF005572">
    <property type="entry name" value="NifS"/>
    <property type="match status" value="1"/>
</dbReference>
<protein>
    <recommendedName>
        <fullName evidence="3 8">Cysteine desulfurase</fullName>
        <ecNumber evidence="3 8">2.8.1.7</ecNumber>
    </recommendedName>
</protein>
<keyword evidence="5 8" id="KW-0663">Pyridoxal phosphate</keyword>
<dbReference type="InterPro" id="IPR015422">
    <property type="entry name" value="PyrdxlP-dep_Trfase_small"/>
</dbReference>
<reference evidence="10" key="1">
    <citation type="submission" date="2016-11" db="EMBL/GenBank/DDBJ databases">
        <authorList>
            <person name="Varghese N."/>
            <person name="Submissions S."/>
        </authorList>
    </citation>
    <scope>NUCLEOTIDE SEQUENCE [LARGE SCALE GENOMIC DNA]</scope>
    <source>
        <strain evidence="10">DSM 16785</strain>
    </source>
</reference>
<dbReference type="InterPro" id="IPR000192">
    <property type="entry name" value="Aminotrans_V_dom"/>
</dbReference>
<sequence>MLYKKDLIENFPILKREINGKKIIYFDNAATTLTPTNVTNAIKDFYDYHNANVHRGAHLLSNEATEMYENARKTVAKFINAKTQEIIFTRGTTESINLFAYSIGKSNWLENKEVLITTIEHHSNFVPWQQLSKIFNFKVNYYNPENSLFELDKFFSNITENTKLISITGMSNVTGQVIPIKEIIKYAHEKDILVHIDGAQLVPHFGIDVIETDIDFLSFSGHKMLGPMGIGVFYGKKKFLKKLPPFQYGGEMINWVSIENTDFAELPEKFQAGTPNVGGAVGLKAAIELLNEIGMENIKKHSKKLTKYAIDKMKELDYINLYTSKDTSSVISFNIDNVHPHDVAQILSDKFGIAVRSGHLCAQPLLKQLNTKSVCRASFYFYNTEEEIDKLIEGIKYIKEWFK</sequence>
<feature type="domain" description="Aminotransferase class V" evidence="9">
    <location>
        <begin position="24"/>
        <end position="391"/>
    </location>
</feature>
<evidence type="ECO:0000256" key="8">
    <source>
        <dbReference type="RuleBase" id="RU004506"/>
    </source>
</evidence>
<evidence type="ECO:0000256" key="2">
    <source>
        <dbReference type="ARBA" id="ARBA00010447"/>
    </source>
</evidence>
<comment type="caution">
    <text evidence="10">The sequence shown here is derived from an EMBL/GenBank/DDBJ whole genome shotgun (WGS) entry which is preliminary data.</text>
</comment>
<evidence type="ECO:0000256" key="3">
    <source>
        <dbReference type="ARBA" id="ARBA00012239"/>
    </source>
</evidence>
<evidence type="ECO:0000313" key="10">
    <source>
        <dbReference type="EMBL" id="SHE44209.1"/>
    </source>
</evidence>
<dbReference type="PROSITE" id="PS00595">
    <property type="entry name" value="AA_TRANSFER_CLASS_5"/>
    <property type="match status" value="1"/>
</dbReference>
<dbReference type="STRING" id="1122195.SAMN02745164_00448"/>
<comment type="function">
    <text evidence="8">Catalyzes the removal of elemental sulfur and selenium atoms from L-cysteine, L-cystine, L-selenocysteine, and L-selenocystine to produce L-alanine.</text>
</comment>
<gene>
    <name evidence="10" type="ORF">SAMN02745164_00448</name>
</gene>
<dbReference type="Gene3D" id="3.90.1150.10">
    <property type="entry name" value="Aspartate Aminotransferase, domain 1"/>
    <property type="match status" value="1"/>
</dbReference>
<dbReference type="CDD" id="cd06453">
    <property type="entry name" value="SufS_like"/>
    <property type="match status" value="1"/>
</dbReference>
<dbReference type="InterPro" id="IPR015424">
    <property type="entry name" value="PyrdxlP-dep_Trfase"/>
</dbReference>
<evidence type="ECO:0000256" key="6">
    <source>
        <dbReference type="ARBA" id="ARBA00050776"/>
    </source>
</evidence>
<dbReference type="InterPro" id="IPR010970">
    <property type="entry name" value="Cys_dSase_SufS"/>
</dbReference>
<dbReference type="NCBIfam" id="TIGR01979">
    <property type="entry name" value="sufS"/>
    <property type="match status" value="1"/>
</dbReference>
<organism evidence="10 11">
    <name type="scientific">Marinitoga hydrogenitolerans (strain DSM 16785 / JCM 12826 / AT1271)</name>
    <dbReference type="NCBI Taxonomy" id="1122195"/>
    <lineage>
        <taxon>Bacteria</taxon>
        <taxon>Thermotogati</taxon>
        <taxon>Thermotogota</taxon>
        <taxon>Thermotogae</taxon>
        <taxon>Petrotogales</taxon>
        <taxon>Petrotogaceae</taxon>
        <taxon>Marinitoga</taxon>
    </lineage>
</organism>
<dbReference type="InterPro" id="IPR015421">
    <property type="entry name" value="PyrdxlP-dep_Trfase_major"/>
</dbReference>
<evidence type="ECO:0000256" key="1">
    <source>
        <dbReference type="ARBA" id="ARBA00001933"/>
    </source>
</evidence>
<accession>A0A1M4TI72</accession>
<keyword evidence="11" id="KW-1185">Reference proteome</keyword>
<dbReference type="AlphaFoldDB" id="A0A1M4TI72"/>
<dbReference type="OrthoDB" id="9808002at2"/>
<dbReference type="RefSeq" id="WP_072863003.1">
    <property type="nucleotide sequence ID" value="NZ_FQUI01000004.1"/>
</dbReference>
<comment type="cofactor">
    <cofactor evidence="1 7">
        <name>pyridoxal 5'-phosphate</name>
        <dbReference type="ChEBI" id="CHEBI:597326"/>
    </cofactor>
</comment>
<dbReference type="Proteomes" id="UP000184334">
    <property type="component" value="Unassembled WGS sequence"/>
</dbReference>
<dbReference type="InterPro" id="IPR016454">
    <property type="entry name" value="Cysteine_dSase"/>
</dbReference>
<dbReference type="SUPFAM" id="SSF53383">
    <property type="entry name" value="PLP-dependent transferases"/>
    <property type="match status" value="1"/>
</dbReference>
<dbReference type="Gene3D" id="3.40.640.10">
    <property type="entry name" value="Type I PLP-dependent aspartate aminotransferase-like (Major domain)"/>
    <property type="match status" value="1"/>
</dbReference>
<dbReference type="Pfam" id="PF00266">
    <property type="entry name" value="Aminotran_5"/>
    <property type="match status" value="1"/>
</dbReference>
<dbReference type="EC" id="2.8.1.7" evidence="3 8"/>
<evidence type="ECO:0000313" key="11">
    <source>
        <dbReference type="Proteomes" id="UP000184334"/>
    </source>
</evidence>
<comment type="catalytic activity">
    <reaction evidence="6 8">
        <text>(sulfur carrier)-H + L-cysteine = (sulfur carrier)-SH + L-alanine</text>
        <dbReference type="Rhea" id="RHEA:43892"/>
        <dbReference type="Rhea" id="RHEA-COMP:14737"/>
        <dbReference type="Rhea" id="RHEA-COMP:14739"/>
        <dbReference type="ChEBI" id="CHEBI:29917"/>
        <dbReference type="ChEBI" id="CHEBI:35235"/>
        <dbReference type="ChEBI" id="CHEBI:57972"/>
        <dbReference type="ChEBI" id="CHEBI:64428"/>
        <dbReference type="EC" id="2.8.1.7"/>
    </reaction>
</comment>
<dbReference type="InterPro" id="IPR020578">
    <property type="entry name" value="Aminotrans_V_PyrdxlP_BS"/>
</dbReference>
<evidence type="ECO:0000256" key="7">
    <source>
        <dbReference type="RuleBase" id="RU004504"/>
    </source>
</evidence>
<name>A0A1M4TI72_MARH1</name>
<dbReference type="EMBL" id="FQUI01000004">
    <property type="protein sequence ID" value="SHE44209.1"/>
    <property type="molecule type" value="Genomic_DNA"/>
</dbReference>
<proteinExistence type="inferred from homology"/>
<evidence type="ECO:0000256" key="4">
    <source>
        <dbReference type="ARBA" id="ARBA00022679"/>
    </source>
</evidence>
<evidence type="ECO:0000256" key="5">
    <source>
        <dbReference type="ARBA" id="ARBA00022898"/>
    </source>
</evidence>
<dbReference type="GO" id="GO:0030170">
    <property type="term" value="F:pyridoxal phosphate binding"/>
    <property type="evidence" value="ECO:0007669"/>
    <property type="project" value="UniProtKB-UniRule"/>
</dbReference>